<feature type="region of interest" description="Disordered" evidence="1">
    <location>
        <begin position="296"/>
        <end position="316"/>
    </location>
</feature>
<protein>
    <submittedName>
        <fullName evidence="2">Uncharacterized protein</fullName>
    </submittedName>
</protein>
<sequence length="429" mass="48666">MGILGYSLFAFAIGESECKESWVFFLENLSSMLGGFSYDKPWTFMSDRQKGLVEIINEVVTNVVNRRCARDIYANFRVQFPGAALKRHAFDERLKNDHVTNNISESFNLWVGDLRSKLVLTLVDALRTKLTCKLQKRKLKGLKLSGDLVPNIVKRIELVGKGRPGEVHPICCSNKNKQENKNYETINLEHALGDAEMKLPEKFLVMSIVDKFFKSWENFDMTLKHQKRRLTLDDHMIAISIKEQHRNQTHKMPVEHHPRANLIVGKQKAISGRIVSMGSSSTAEVLRIGSVDLKFPSSSSTSLTHEESDEPRRTKQWKKSVKSEMDFIVSSGTWVLVYLPPRCTTIGYGCEIAFLYGELEEEIYMNQPEGFVAYGNERKGTKISERNSITGHTLWQIPVVLEGSSDGSWIVKNSRSNGRSRYVITLGGA</sequence>
<dbReference type="Proteomes" id="UP001289374">
    <property type="component" value="Unassembled WGS sequence"/>
</dbReference>
<evidence type="ECO:0000313" key="3">
    <source>
        <dbReference type="Proteomes" id="UP001289374"/>
    </source>
</evidence>
<proteinExistence type="predicted"/>
<comment type="caution">
    <text evidence="2">The sequence shown here is derived from an EMBL/GenBank/DDBJ whole genome shotgun (WGS) entry which is preliminary data.</text>
</comment>
<evidence type="ECO:0000256" key="1">
    <source>
        <dbReference type="SAM" id="MobiDB-lite"/>
    </source>
</evidence>
<reference evidence="2" key="1">
    <citation type="submission" date="2020-06" db="EMBL/GenBank/DDBJ databases">
        <authorList>
            <person name="Li T."/>
            <person name="Hu X."/>
            <person name="Zhang T."/>
            <person name="Song X."/>
            <person name="Zhang H."/>
            <person name="Dai N."/>
            <person name="Sheng W."/>
            <person name="Hou X."/>
            <person name="Wei L."/>
        </authorList>
    </citation>
    <scope>NUCLEOTIDE SEQUENCE</scope>
    <source>
        <strain evidence="2">K16</strain>
        <tissue evidence="2">Leaf</tissue>
    </source>
</reference>
<dbReference type="PANTHER" id="PTHR31973">
    <property type="entry name" value="POLYPROTEIN, PUTATIVE-RELATED"/>
    <property type="match status" value="1"/>
</dbReference>
<evidence type="ECO:0000313" key="2">
    <source>
        <dbReference type="EMBL" id="KAK4411906.1"/>
    </source>
</evidence>
<accession>A0AAE2C7I2</accession>
<gene>
    <name evidence="2" type="ORF">Sango_0263600</name>
</gene>
<keyword evidence="3" id="KW-1185">Reference proteome</keyword>
<dbReference type="EMBL" id="JACGWL010000001">
    <property type="protein sequence ID" value="KAK4411906.1"/>
    <property type="molecule type" value="Genomic_DNA"/>
</dbReference>
<name>A0AAE2C7I2_9LAMI</name>
<dbReference type="AlphaFoldDB" id="A0AAE2C7I2"/>
<reference evidence="2" key="2">
    <citation type="journal article" date="2024" name="Plant">
        <title>Genomic evolution and insights into agronomic trait innovations of Sesamum species.</title>
        <authorList>
            <person name="Miao H."/>
            <person name="Wang L."/>
            <person name="Qu L."/>
            <person name="Liu H."/>
            <person name="Sun Y."/>
            <person name="Le M."/>
            <person name="Wang Q."/>
            <person name="Wei S."/>
            <person name="Zheng Y."/>
            <person name="Lin W."/>
            <person name="Duan Y."/>
            <person name="Cao H."/>
            <person name="Xiong S."/>
            <person name="Wang X."/>
            <person name="Wei L."/>
            <person name="Li C."/>
            <person name="Ma Q."/>
            <person name="Ju M."/>
            <person name="Zhao R."/>
            <person name="Li G."/>
            <person name="Mu C."/>
            <person name="Tian Q."/>
            <person name="Mei H."/>
            <person name="Zhang T."/>
            <person name="Gao T."/>
            <person name="Zhang H."/>
        </authorList>
    </citation>
    <scope>NUCLEOTIDE SEQUENCE</scope>
    <source>
        <strain evidence="2">K16</strain>
    </source>
</reference>
<dbReference type="PANTHER" id="PTHR31973:SF187">
    <property type="entry name" value="MUTATOR TRANSPOSASE MUDRA PROTEIN"/>
    <property type="match status" value="1"/>
</dbReference>
<feature type="compositionally biased region" description="Basic and acidic residues" evidence="1">
    <location>
        <begin position="304"/>
        <end position="313"/>
    </location>
</feature>
<organism evidence="2 3">
    <name type="scientific">Sesamum angolense</name>
    <dbReference type="NCBI Taxonomy" id="2727404"/>
    <lineage>
        <taxon>Eukaryota</taxon>
        <taxon>Viridiplantae</taxon>
        <taxon>Streptophyta</taxon>
        <taxon>Embryophyta</taxon>
        <taxon>Tracheophyta</taxon>
        <taxon>Spermatophyta</taxon>
        <taxon>Magnoliopsida</taxon>
        <taxon>eudicotyledons</taxon>
        <taxon>Gunneridae</taxon>
        <taxon>Pentapetalae</taxon>
        <taxon>asterids</taxon>
        <taxon>lamiids</taxon>
        <taxon>Lamiales</taxon>
        <taxon>Pedaliaceae</taxon>
        <taxon>Sesamum</taxon>
    </lineage>
</organism>